<evidence type="ECO:0000313" key="2">
    <source>
        <dbReference type="Proteomes" id="UP000240978"/>
    </source>
</evidence>
<protein>
    <submittedName>
        <fullName evidence="1">Uncharacterized protein</fullName>
    </submittedName>
</protein>
<gene>
    <name evidence="1" type="ORF">CLV42_1192</name>
</gene>
<dbReference type="EMBL" id="PYGK01000019">
    <property type="protein sequence ID" value="PSL22982.1"/>
    <property type="molecule type" value="Genomic_DNA"/>
</dbReference>
<comment type="caution">
    <text evidence="1">The sequence shown here is derived from an EMBL/GenBank/DDBJ whole genome shotgun (WGS) entry which is preliminary data.</text>
</comment>
<keyword evidence="2" id="KW-1185">Reference proteome</keyword>
<dbReference type="AlphaFoldDB" id="A0A2P8FMP9"/>
<organism evidence="1 2">
    <name type="scientific">Chitinophaga ginsengisoli</name>
    <dbReference type="NCBI Taxonomy" id="363837"/>
    <lineage>
        <taxon>Bacteria</taxon>
        <taxon>Pseudomonadati</taxon>
        <taxon>Bacteroidota</taxon>
        <taxon>Chitinophagia</taxon>
        <taxon>Chitinophagales</taxon>
        <taxon>Chitinophagaceae</taxon>
        <taxon>Chitinophaga</taxon>
    </lineage>
</organism>
<name>A0A2P8FMP9_9BACT</name>
<evidence type="ECO:0000313" key="1">
    <source>
        <dbReference type="EMBL" id="PSL22982.1"/>
    </source>
</evidence>
<dbReference type="Proteomes" id="UP000240978">
    <property type="component" value="Unassembled WGS sequence"/>
</dbReference>
<sequence>MNSKQVNFFLAPDDISAVWHFFMSMGCEIIMKHTPNPGSLLTTTLKEIRILFFRFAFAKRNI</sequence>
<dbReference type="PROSITE" id="PS51257">
    <property type="entry name" value="PROKAR_LIPOPROTEIN"/>
    <property type="match status" value="1"/>
</dbReference>
<reference evidence="1 2" key="1">
    <citation type="submission" date="2018-03" db="EMBL/GenBank/DDBJ databases">
        <title>Genomic Encyclopedia of Archaeal and Bacterial Type Strains, Phase II (KMG-II): from individual species to whole genera.</title>
        <authorList>
            <person name="Goeker M."/>
        </authorList>
    </citation>
    <scope>NUCLEOTIDE SEQUENCE [LARGE SCALE GENOMIC DNA]</scope>
    <source>
        <strain evidence="1 2">DSM 18107</strain>
    </source>
</reference>
<proteinExistence type="predicted"/>
<accession>A0A2P8FMP9</accession>